<dbReference type="EMBL" id="CP158252">
    <property type="protein sequence ID" value="XDJ41629.1"/>
    <property type="molecule type" value="Genomic_DNA"/>
</dbReference>
<dbReference type="EMBL" id="CP158256">
    <property type="protein sequence ID" value="XDJ52129.1"/>
    <property type="molecule type" value="Genomic_DNA"/>
</dbReference>
<evidence type="ECO:0000313" key="4">
    <source>
        <dbReference type="EMBL" id="XDJ41629.1"/>
    </source>
</evidence>
<accession>A0AB39CYC6</accession>
<reference evidence="3" key="3">
    <citation type="submission" date="2023-12" db="EMBL/GenBank/DDBJ databases">
        <authorList>
            <person name="Sun Q."/>
            <person name="Inoue M."/>
        </authorList>
    </citation>
    <scope>NUCLEOTIDE SEQUENCE</scope>
    <source>
        <strain evidence="3">JCM 15515</strain>
    </source>
</reference>
<keyword evidence="2" id="KW-0456">Lyase</keyword>
<evidence type="ECO:0000256" key="2">
    <source>
        <dbReference type="ARBA" id="ARBA00023239"/>
    </source>
</evidence>
<dbReference type="InterPro" id="IPR036568">
    <property type="entry name" value="GGCT-like_sf"/>
</dbReference>
<reference evidence="3" key="1">
    <citation type="journal article" date="2014" name="Int. J. Syst. Evol. Microbiol.">
        <title>Complete genome of a new Firmicutes species belonging to the dominant human colonic microbiota ('Ruminococcus bicirculans') reveals two chromosomes and a selective capacity to utilize plant glucans.</title>
        <authorList>
            <consortium name="NISC Comparative Sequencing Program"/>
            <person name="Wegmann U."/>
            <person name="Louis P."/>
            <person name="Goesmann A."/>
            <person name="Henrissat B."/>
            <person name="Duncan S.H."/>
            <person name="Flint H.J."/>
        </authorList>
    </citation>
    <scope>NUCLEOTIDE SEQUENCE</scope>
    <source>
        <strain evidence="3">JCM 15515</strain>
    </source>
</reference>
<dbReference type="AlphaFoldDB" id="A0AB39CYC6"/>
<dbReference type="RefSeq" id="WP_343838458.1">
    <property type="nucleotide sequence ID" value="NZ_BAAAEX010000011.1"/>
</dbReference>
<gene>
    <name evidence="4" type="ORF">ABRY99_11910</name>
    <name evidence="7" type="ORF">ABRZ01_09205</name>
    <name evidence="5" type="ORF">ABRZ04_10765</name>
    <name evidence="6" type="ORF">ABRZ09_11690</name>
    <name evidence="3" type="ORF">GCM10009108_21100</name>
</gene>
<dbReference type="PANTHER" id="PTHR12192">
    <property type="entry name" value="CATION TRANSPORT PROTEIN CHAC-RELATED"/>
    <property type="match status" value="1"/>
</dbReference>
<keyword evidence="8" id="KW-1185">Reference proteome</keyword>
<evidence type="ECO:0000313" key="7">
    <source>
        <dbReference type="EMBL" id="XDJ52129.1"/>
    </source>
</evidence>
<dbReference type="Gene3D" id="3.10.490.10">
    <property type="entry name" value="Gamma-glutamyl cyclotransferase-like"/>
    <property type="match status" value="1"/>
</dbReference>
<name>A0AB39CYC6_9BURK</name>
<evidence type="ECO:0000313" key="6">
    <source>
        <dbReference type="EMBL" id="XDJ49877.1"/>
    </source>
</evidence>
<proteinExistence type="predicted"/>
<dbReference type="EMBL" id="CP158254">
    <property type="protein sequence ID" value="XDJ46800.1"/>
    <property type="molecule type" value="Genomic_DNA"/>
</dbReference>
<dbReference type="EC" id="4.3.2.7" evidence="1"/>
<reference evidence="8" key="2">
    <citation type="journal article" date="2019" name="Int. J. Syst. Evol. Microbiol.">
        <title>The Global Catalogue of Microorganisms (GCM) 10K type strain sequencing project: providing services to taxonomists for standard genome sequencing and annotation.</title>
        <authorList>
            <consortium name="The Broad Institute Genomics Platform"/>
            <consortium name="The Broad Institute Genome Sequencing Center for Infectious Disease"/>
            <person name="Wu L."/>
            <person name="Ma J."/>
        </authorList>
    </citation>
    <scope>NUCLEOTIDE SEQUENCE [LARGE SCALE GENOMIC DNA]</scope>
    <source>
        <strain evidence="8">JCM 15515</strain>
    </source>
</reference>
<dbReference type="Pfam" id="PF04752">
    <property type="entry name" value="ChaC"/>
    <property type="match status" value="1"/>
</dbReference>
<evidence type="ECO:0000256" key="1">
    <source>
        <dbReference type="ARBA" id="ARBA00012344"/>
    </source>
</evidence>
<dbReference type="EMBL" id="CP158255">
    <property type="protein sequence ID" value="XDJ49877.1"/>
    <property type="molecule type" value="Genomic_DNA"/>
</dbReference>
<dbReference type="CDD" id="cd06661">
    <property type="entry name" value="GGCT_like"/>
    <property type="match status" value="1"/>
</dbReference>
<evidence type="ECO:0000313" key="3">
    <source>
        <dbReference type="EMBL" id="GAA0780752.1"/>
    </source>
</evidence>
<dbReference type="GO" id="GO:0061928">
    <property type="term" value="F:glutathione specific gamma-glutamylcyclotransferase activity"/>
    <property type="evidence" value="ECO:0007669"/>
    <property type="project" value="UniProtKB-EC"/>
</dbReference>
<protein>
    <recommendedName>
        <fullName evidence="1">glutathione-specific gamma-glutamylcyclotransferase</fullName>
        <ecNumber evidence="1">4.3.2.7</ecNumber>
    </recommendedName>
</protein>
<dbReference type="PANTHER" id="PTHR12192:SF2">
    <property type="entry name" value="GLUTATHIONE-SPECIFIC GAMMA-GLUTAMYLCYCLOTRANSFERASE 2"/>
    <property type="match status" value="1"/>
</dbReference>
<reference evidence="5" key="4">
    <citation type="submission" date="2024-05" db="EMBL/GenBank/DDBJ databases">
        <authorList>
            <person name="Luo Y.-C."/>
            <person name="Nicholds J."/>
            <person name="Mortimer T."/>
            <person name="Maboni G."/>
        </authorList>
    </citation>
    <scope>NUCLEOTIDE SEQUENCE</scope>
    <source>
        <strain evidence="7">150964</strain>
        <strain evidence="6">151108</strain>
        <strain evidence="5">151836</strain>
        <strain evidence="4">153920</strain>
    </source>
</reference>
<organism evidence="5">
    <name type="scientific">Castellaniella ginsengisoli</name>
    <dbReference type="NCBI Taxonomy" id="546114"/>
    <lineage>
        <taxon>Bacteria</taxon>
        <taxon>Pseudomonadati</taxon>
        <taxon>Pseudomonadota</taxon>
        <taxon>Betaproteobacteria</taxon>
        <taxon>Burkholderiales</taxon>
        <taxon>Alcaligenaceae</taxon>
        <taxon>Castellaniella</taxon>
    </lineage>
</organism>
<sequence length="228" mass="25446">MQVLYNKGRFPSDIAFVNKPAARAHPLPPPPEAFRLRDAAWHQASIDQALRHWDGRSDLWVFGYGSLIWRPEFDHLEARRARIHGYHRALCLWSRINRGTPEHPGLVFGLDLGGSCAGTAYRIAGAQVPGILDALWQREMPSGAYIPRWLNCHTAAGPVSGLVFTMDRRDEGYVTGLSTEQIVAIVRQGHGRYGPCTEYVLQTADTLEAVGITDHRLRAIARSLRSSL</sequence>
<evidence type="ECO:0000313" key="8">
    <source>
        <dbReference type="Proteomes" id="UP001500573"/>
    </source>
</evidence>
<evidence type="ECO:0000313" key="5">
    <source>
        <dbReference type="EMBL" id="XDJ46800.1"/>
    </source>
</evidence>
<dbReference type="EMBL" id="BAAAEX010000011">
    <property type="protein sequence ID" value="GAA0780752.1"/>
    <property type="molecule type" value="Genomic_DNA"/>
</dbReference>
<dbReference type="InterPro" id="IPR006840">
    <property type="entry name" value="ChaC"/>
</dbReference>
<dbReference type="GO" id="GO:0005737">
    <property type="term" value="C:cytoplasm"/>
    <property type="evidence" value="ECO:0007669"/>
    <property type="project" value="TreeGrafter"/>
</dbReference>
<dbReference type="SUPFAM" id="SSF110857">
    <property type="entry name" value="Gamma-glutamyl cyclotransferase-like"/>
    <property type="match status" value="1"/>
</dbReference>
<dbReference type="InterPro" id="IPR013024">
    <property type="entry name" value="GGCT-like"/>
</dbReference>
<dbReference type="GO" id="GO:0006751">
    <property type="term" value="P:glutathione catabolic process"/>
    <property type="evidence" value="ECO:0007669"/>
    <property type="project" value="InterPro"/>
</dbReference>
<dbReference type="Proteomes" id="UP001500573">
    <property type="component" value="Unassembled WGS sequence"/>
</dbReference>